<dbReference type="GO" id="GO:0006081">
    <property type="term" value="P:aldehyde metabolic process"/>
    <property type="evidence" value="ECO:0007669"/>
    <property type="project" value="InterPro"/>
</dbReference>
<dbReference type="Pfam" id="PF00171">
    <property type="entry name" value="Aldedh"/>
    <property type="match status" value="1"/>
</dbReference>
<dbReference type="PROSITE" id="PS00687">
    <property type="entry name" value="ALDEHYDE_DEHYDR_GLU"/>
    <property type="match status" value="1"/>
</dbReference>
<dbReference type="InterPro" id="IPR015590">
    <property type="entry name" value="Aldehyde_DH_dom"/>
</dbReference>
<dbReference type="Proteomes" id="UP000179840">
    <property type="component" value="Unassembled WGS sequence"/>
</dbReference>
<sequence>MPDVANNMELKTAELATALAVQRAACLAHPIPTLAERKRDLQTLQRFIREHKDALCEAISADYGNRSRHETLLAEIFPAIDGIDHVLKQLKKWMKPQRRSVDWRNFPGARNRVLPQPLGVVGVIVPWNFPVNLSLVPLTYIFAAGNRAMVKMSENSRHLAQLLIEKMPAYFPPDKLQFFDETGGVGIAFSQLPFDHLLFTGSGQTGRAVMAAAARNLCPVTLELGGKAPAIVCADFDVRTAAERILFVKYLNAGQICTSVDHAWLPEASIAAFVEHARQIMPTRYPRLDTPDYTSIIDEAAFERLLQALDEARERGAQVISLLPGPAYDRATRKIAPHIVLDAPEDCLLLTREIFGPILPLRGYTDLNTVIDSINAGPRPLAIYPFSNKAATVQLLIDTVMSGGVSVNDALFHVGQHDLPFGGVGESGMGHYHGVEGFHTFSKLRPVFYQARFSPLTLLRPPYGKLASRVLAFLTR</sequence>
<dbReference type="AlphaFoldDB" id="A0A1S1U7U0"/>
<dbReference type="PIRSF" id="PIRSF036492">
    <property type="entry name" value="ALDH"/>
    <property type="match status" value="1"/>
</dbReference>
<comment type="similarity">
    <text evidence="1 4 7">Belongs to the aldehyde dehydrogenase family.</text>
</comment>
<evidence type="ECO:0000256" key="2">
    <source>
        <dbReference type="ARBA" id="ARBA00023002"/>
    </source>
</evidence>
<evidence type="ECO:0000256" key="3">
    <source>
        <dbReference type="ARBA" id="ARBA00023027"/>
    </source>
</evidence>
<dbReference type="GO" id="GO:0004029">
    <property type="term" value="F:aldehyde dehydrogenase (NAD+) activity"/>
    <property type="evidence" value="ECO:0007669"/>
    <property type="project" value="TreeGrafter"/>
</dbReference>
<keyword evidence="2 4" id="KW-0560">Oxidoreductase</keyword>
<dbReference type="InterPro" id="IPR012394">
    <property type="entry name" value="Aldehyde_DH_NAD(P)"/>
</dbReference>
<dbReference type="PANTHER" id="PTHR43570">
    <property type="entry name" value="ALDEHYDE DEHYDROGENASE"/>
    <property type="match status" value="1"/>
</dbReference>
<evidence type="ECO:0000313" key="9">
    <source>
        <dbReference type="EMBL" id="OHV96517.1"/>
    </source>
</evidence>
<evidence type="ECO:0000313" key="10">
    <source>
        <dbReference type="Proteomes" id="UP000179840"/>
    </source>
</evidence>
<dbReference type="InterPro" id="IPR016163">
    <property type="entry name" value="Ald_DH_C"/>
</dbReference>
<protein>
    <recommendedName>
        <fullName evidence="4">Aldehyde dehydrogenase</fullName>
    </recommendedName>
</protein>
<keyword evidence="3" id="KW-0520">NAD</keyword>
<evidence type="ECO:0000259" key="8">
    <source>
        <dbReference type="Pfam" id="PF00171"/>
    </source>
</evidence>
<dbReference type="EMBL" id="LFKP01000008">
    <property type="protein sequence ID" value="OHV96517.1"/>
    <property type="molecule type" value="Genomic_DNA"/>
</dbReference>
<evidence type="ECO:0000256" key="5">
    <source>
        <dbReference type="PIRSR" id="PIRSR036492-1"/>
    </source>
</evidence>
<dbReference type="GO" id="GO:0005737">
    <property type="term" value="C:cytoplasm"/>
    <property type="evidence" value="ECO:0007669"/>
    <property type="project" value="TreeGrafter"/>
</dbReference>
<evidence type="ECO:0000256" key="4">
    <source>
        <dbReference type="PIRNR" id="PIRNR036492"/>
    </source>
</evidence>
<evidence type="ECO:0000256" key="1">
    <source>
        <dbReference type="ARBA" id="ARBA00009986"/>
    </source>
</evidence>
<dbReference type="InterPro" id="IPR016162">
    <property type="entry name" value="Ald_DH_N"/>
</dbReference>
<dbReference type="SUPFAM" id="SSF53720">
    <property type="entry name" value="ALDH-like"/>
    <property type="match status" value="1"/>
</dbReference>
<evidence type="ECO:0000256" key="7">
    <source>
        <dbReference type="RuleBase" id="RU003345"/>
    </source>
</evidence>
<dbReference type="RefSeq" id="WP_071078041.1">
    <property type="nucleotide sequence ID" value="NZ_LFKP01000008.1"/>
</dbReference>
<comment type="caution">
    <text evidence="9">The sequence shown here is derived from an EMBL/GenBank/DDBJ whole genome shotgun (WGS) entry which is preliminary data.</text>
</comment>
<feature type="active site" evidence="5 6">
    <location>
        <position position="223"/>
    </location>
</feature>
<dbReference type="Gene3D" id="3.40.605.10">
    <property type="entry name" value="Aldehyde Dehydrogenase, Chain A, domain 1"/>
    <property type="match status" value="1"/>
</dbReference>
<dbReference type="CDD" id="cd07133">
    <property type="entry name" value="ALDH_CALDH_CalB"/>
    <property type="match status" value="1"/>
</dbReference>
<name>A0A1S1U7U0_9BURK</name>
<dbReference type="InterPro" id="IPR029510">
    <property type="entry name" value="Ald_DH_CS_GLU"/>
</dbReference>
<dbReference type="Gene3D" id="3.40.309.10">
    <property type="entry name" value="Aldehyde Dehydrogenase, Chain A, domain 2"/>
    <property type="match status" value="1"/>
</dbReference>
<organism evidence="9 10">
    <name type="scientific">Janthinobacterium lividum</name>
    <dbReference type="NCBI Taxonomy" id="29581"/>
    <lineage>
        <taxon>Bacteria</taxon>
        <taxon>Pseudomonadati</taxon>
        <taxon>Pseudomonadota</taxon>
        <taxon>Betaproteobacteria</taxon>
        <taxon>Burkholderiales</taxon>
        <taxon>Oxalobacteraceae</taxon>
        <taxon>Janthinobacterium</taxon>
    </lineage>
</organism>
<proteinExistence type="inferred from homology"/>
<evidence type="ECO:0000256" key="6">
    <source>
        <dbReference type="PROSITE-ProRule" id="PRU10007"/>
    </source>
</evidence>
<feature type="active site" evidence="5">
    <location>
        <position position="257"/>
    </location>
</feature>
<reference evidence="9 10" key="1">
    <citation type="submission" date="2015-06" db="EMBL/GenBank/DDBJ databases">
        <title>Draft genome sequencing of a biphenyl-degrading bacterium, Janthinobacterium lividum MEG1.</title>
        <authorList>
            <person name="Shimodaira J."/>
            <person name="Hatta T."/>
        </authorList>
    </citation>
    <scope>NUCLEOTIDE SEQUENCE [LARGE SCALE GENOMIC DNA]</scope>
    <source>
        <strain evidence="9 10">MEG1</strain>
    </source>
</reference>
<dbReference type="InterPro" id="IPR016161">
    <property type="entry name" value="Ald_DH/histidinol_DH"/>
</dbReference>
<gene>
    <name evidence="9" type="ORF">AKG95_17450</name>
</gene>
<accession>A0A1S1U7U0</accession>
<dbReference type="PANTHER" id="PTHR43570:SF20">
    <property type="entry name" value="ALDEHYDE DEHYDROGENASE ALDX-RELATED"/>
    <property type="match status" value="1"/>
</dbReference>
<feature type="domain" description="Aldehyde dehydrogenase" evidence="8">
    <location>
        <begin position="18"/>
        <end position="445"/>
    </location>
</feature>